<accession>A0A9X2T2G3</accession>
<evidence type="ECO:0000313" key="2">
    <source>
        <dbReference type="EMBL" id="MCR9016851.1"/>
    </source>
</evidence>
<feature type="signal peptide" evidence="1">
    <location>
        <begin position="1"/>
        <end position="19"/>
    </location>
</feature>
<gene>
    <name evidence="2" type="ORF">NU887_17595</name>
</gene>
<dbReference type="Proteomes" id="UP001142175">
    <property type="component" value="Unassembled WGS sequence"/>
</dbReference>
<protein>
    <recommendedName>
        <fullName evidence="4">Outer membrane protein beta-barrel domain-containing protein</fullName>
    </recommendedName>
</protein>
<comment type="caution">
    <text evidence="2">The sequence shown here is derived from an EMBL/GenBank/DDBJ whole genome shotgun (WGS) entry which is preliminary data.</text>
</comment>
<dbReference type="RefSeq" id="WP_258424696.1">
    <property type="nucleotide sequence ID" value="NZ_JANSUY010000019.1"/>
</dbReference>
<evidence type="ECO:0000256" key="1">
    <source>
        <dbReference type="SAM" id="SignalP"/>
    </source>
</evidence>
<dbReference type="InterPro" id="IPR011250">
    <property type="entry name" value="OMP/PagP_B-barrel"/>
</dbReference>
<reference evidence="2" key="1">
    <citation type="submission" date="2022-08" db="EMBL/GenBank/DDBJ databases">
        <authorList>
            <person name="Zhang D."/>
        </authorList>
    </citation>
    <scope>NUCLEOTIDE SEQUENCE</scope>
    <source>
        <strain evidence="2">XJ19-11</strain>
    </source>
</reference>
<feature type="chain" id="PRO_5040852198" description="Outer membrane protein beta-barrel domain-containing protein" evidence="1">
    <location>
        <begin position="20"/>
        <end position="204"/>
    </location>
</feature>
<sequence length="204" mass="22071">MKKIIITLLIVLSVNLAFAQQEDRFRVGMDLGFAVPKVGGGGALLYLEPKYNFKSNMNIGLRFGVVGMARDVVYNTSNETVKGEVSGNGSFALTYDYHFHKEGSNFAPFLGAGVGRALFSNLAIEDPIGDGDDIGQLSTNSATFGMVRGGFETGKFRLSLDYNFLPVSDIVDVSNNVIGETENSYFGISLGFFVGGGRWRNSSF</sequence>
<evidence type="ECO:0008006" key="4">
    <source>
        <dbReference type="Google" id="ProtNLM"/>
    </source>
</evidence>
<keyword evidence="3" id="KW-1185">Reference proteome</keyword>
<dbReference type="Gene3D" id="2.40.160.20">
    <property type="match status" value="1"/>
</dbReference>
<keyword evidence="1" id="KW-0732">Signal</keyword>
<dbReference type="AlphaFoldDB" id="A0A9X2T2G3"/>
<organism evidence="2 3">
    <name type="scientific">Aquiflexum gelatinilyticum</name>
    <dbReference type="NCBI Taxonomy" id="2961943"/>
    <lineage>
        <taxon>Bacteria</taxon>
        <taxon>Pseudomonadati</taxon>
        <taxon>Bacteroidota</taxon>
        <taxon>Cytophagia</taxon>
        <taxon>Cytophagales</taxon>
        <taxon>Cyclobacteriaceae</taxon>
        <taxon>Aquiflexum</taxon>
    </lineage>
</organism>
<evidence type="ECO:0000313" key="3">
    <source>
        <dbReference type="Proteomes" id="UP001142175"/>
    </source>
</evidence>
<proteinExistence type="predicted"/>
<dbReference type="SUPFAM" id="SSF56925">
    <property type="entry name" value="OMPA-like"/>
    <property type="match status" value="1"/>
</dbReference>
<name>A0A9X2T2G3_9BACT</name>
<dbReference type="EMBL" id="JANSUY010000019">
    <property type="protein sequence ID" value="MCR9016851.1"/>
    <property type="molecule type" value="Genomic_DNA"/>
</dbReference>